<evidence type="ECO:0000313" key="2">
    <source>
        <dbReference type="EMBL" id="RBQ15547.1"/>
    </source>
</evidence>
<organism evidence="2 3">
    <name type="scientific">Spongiactinospora rosea</name>
    <dbReference type="NCBI Taxonomy" id="2248750"/>
    <lineage>
        <taxon>Bacteria</taxon>
        <taxon>Bacillati</taxon>
        <taxon>Actinomycetota</taxon>
        <taxon>Actinomycetes</taxon>
        <taxon>Streptosporangiales</taxon>
        <taxon>Streptosporangiaceae</taxon>
        <taxon>Spongiactinospora</taxon>
    </lineage>
</organism>
<dbReference type="Gene3D" id="3.30.200.20">
    <property type="entry name" value="Phosphorylase Kinase, domain 1"/>
    <property type="match status" value="1"/>
</dbReference>
<dbReference type="SUPFAM" id="SSF56112">
    <property type="entry name" value="Protein kinase-like (PK-like)"/>
    <property type="match status" value="1"/>
</dbReference>
<protein>
    <recommendedName>
        <fullName evidence="1">Aminoglycoside phosphotransferase domain-containing protein</fullName>
    </recommendedName>
</protein>
<dbReference type="EMBL" id="QMEY01000022">
    <property type="protein sequence ID" value="RBQ15547.1"/>
    <property type="molecule type" value="Genomic_DNA"/>
</dbReference>
<dbReference type="Gene3D" id="1.10.510.10">
    <property type="entry name" value="Transferase(Phosphotransferase) domain 1"/>
    <property type="match status" value="1"/>
</dbReference>
<proteinExistence type="predicted"/>
<accession>A0A366LNX9</accession>
<dbReference type="Pfam" id="PF01636">
    <property type="entry name" value="APH"/>
    <property type="match status" value="1"/>
</dbReference>
<dbReference type="Proteomes" id="UP000253303">
    <property type="component" value="Unassembled WGS sequence"/>
</dbReference>
<comment type="caution">
    <text evidence="2">The sequence shown here is derived from an EMBL/GenBank/DDBJ whole genome shotgun (WGS) entry which is preliminary data.</text>
</comment>
<reference evidence="2 3" key="1">
    <citation type="submission" date="2018-06" db="EMBL/GenBank/DDBJ databases">
        <title>Sphaerisporangium craniellae sp. nov., isolated from a marine sponge in the South China Sea.</title>
        <authorList>
            <person name="Li L."/>
        </authorList>
    </citation>
    <scope>NUCLEOTIDE SEQUENCE [LARGE SCALE GENOMIC DNA]</scope>
    <source>
        <strain evidence="2 3">LHW63015</strain>
    </source>
</reference>
<keyword evidence="3" id="KW-1185">Reference proteome</keyword>
<gene>
    <name evidence="2" type="ORF">DP939_34805</name>
</gene>
<evidence type="ECO:0000313" key="3">
    <source>
        <dbReference type="Proteomes" id="UP000253303"/>
    </source>
</evidence>
<dbReference type="InterPro" id="IPR002575">
    <property type="entry name" value="Aminoglycoside_PTrfase"/>
</dbReference>
<dbReference type="Gene3D" id="1.20.58.840">
    <property type="match status" value="1"/>
</dbReference>
<dbReference type="OrthoDB" id="236897at2"/>
<sequence>MRDAPHLPSETIREALDAHFGLKPAILEFLPLGNDSASWSFRADDHFLKVRAGDGRMPGAAVPALLRDLPHVLAPLPTTSGAPYATVNGFALALYPLLDAAPAVEVGMSAEHWRTIGKAISTLHTTPLTPALIQAADRETYRPGRRELIPAIEAALRAPQDDIAKELADHWTARKEIIDDLLQRTDTMGPRLAAEEPPLVLTHGDLHTWNILIDKENNLWIIDWDEAAVAPRERDLMLVIRGIGPGLVSEDDTAAFFQGYGDSTVPDERLLSFYRAAWAVRDIAEFGERVLLDPRLSEEARQDAVEGFLSLFEPGDIVEIAT</sequence>
<dbReference type="AlphaFoldDB" id="A0A366LNX9"/>
<dbReference type="RefSeq" id="WP_113985086.1">
    <property type="nucleotide sequence ID" value="NZ_QMEY01000022.1"/>
</dbReference>
<dbReference type="InterPro" id="IPR011009">
    <property type="entry name" value="Kinase-like_dom_sf"/>
</dbReference>
<name>A0A366LNX9_9ACTN</name>
<dbReference type="InterPro" id="IPR051678">
    <property type="entry name" value="AGP_Transferase"/>
</dbReference>
<evidence type="ECO:0000259" key="1">
    <source>
        <dbReference type="Pfam" id="PF01636"/>
    </source>
</evidence>
<dbReference type="PANTHER" id="PTHR21310">
    <property type="entry name" value="AMINOGLYCOSIDE PHOSPHOTRANSFERASE-RELATED-RELATED"/>
    <property type="match status" value="1"/>
</dbReference>
<feature type="domain" description="Aminoglycoside phosphotransferase" evidence="1">
    <location>
        <begin position="84"/>
        <end position="264"/>
    </location>
</feature>